<dbReference type="AlphaFoldDB" id="A0A8X6LQK1"/>
<protein>
    <submittedName>
        <fullName evidence="1">Uncharacterized protein</fullName>
    </submittedName>
</protein>
<evidence type="ECO:0000313" key="2">
    <source>
        <dbReference type="Proteomes" id="UP000887116"/>
    </source>
</evidence>
<dbReference type="EMBL" id="BMAO01017922">
    <property type="protein sequence ID" value="GFR19346.1"/>
    <property type="molecule type" value="Genomic_DNA"/>
</dbReference>
<proteinExistence type="predicted"/>
<reference evidence="1" key="1">
    <citation type="submission" date="2020-07" db="EMBL/GenBank/DDBJ databases">
        <title>Multicomponent nature underlies the extraordinary mechanical properties of spider dragline silk.</title>
        <authorList>
            <person name="Kono N."/>
            <person name="Nakamura H."/>
            <person name="Mori M."/>
            <person name="Yoshida Y."/>
            <person name="Ohtoshi R."/>
            <person name="Malay A.D."/>
            <person name="Moran D.A.P."/>
            <person name="Tomita M."/>
            <person name="Numata K."/>
            <person name="Arakawa K."/>
        </authorList>
    </citation>
    <scope>NUCLEOTIDE SEQUENCE</scope>
</reference>
<sequence>MHIILTRCSVQVAPMKCVALSEQIGALFPLLLKCQLQSYLCDLLCNNFYMDCLDNKAYGKCDMTFVVNTFYCYLYVINNGEY</sequence>
<organism evidence="1 2">
    <name type="scientific">Trichonephila clavata</name>
    <name type="common">Joro spider</name>
    <name type="synonym">Nephila clavata</name>
    <dbReference type="NCBI Taxonomy" id="2740835"/>
    <lineage>
        <taxon>Eukaryota</taxon>
        <taxon>Metazoa</taxon>
        <taxon>Ecdysozoa</taxon>
        <taxon>Arthropoda</taxon>
        <taxon>Chelicerata</taxon>
        <taxon>Arachnida</taxon>
        <taxon>Araneae</taxon>
        <taxon>Araneomorphae</taxon>
        <taxon>Entelegynae</taxon>
        <taxon>Araneoidea</taxon>
        <taxon>Nephilidae</taxon>
        <taxon>Trichonephila</taxon>
    </lineage>
</organism>
<comment type="caution">
    <text evidence="1">The sequence shown here is derived from an EMBL/GenBank/DDBJ whole genome shotgun (WGS) entry which is preliminary data.</text>
</comment>
<accession>A0A8X6LQK1</accession>
<name>A0A8X6LQK1_TRICU</name>
<evidence type="ECO:0000313" key="1">
    <source>
        <dbReference type="EMBL" id="GFR19346.1"/>
    </source>
</evidence>
<keyword evidence="2" id="KW-1185">Reference proteome</keyword>
<gene>
    <name evidence="1" type="ORF">TNCT_18751</name>
</gene>
<dbReference type="Proteomes" id="UP000887116">
    <property type="component" value="Unassembled WGS sequence"/>
</dbReference>